<dbReference type="CDD" id="cd00130">
    <property type="entry name" value="PAS"/>
    <property type="match status" value="1"/>
</dbReference>
<dbReference type="InterPro" id="IPR004358">
    <property type="entry name" value="Sig_transdc_His_kin-like_C"/>
</dbReference>
<evidence type="ECO:0000256" key="3">
    <source>
        <dbReference type="ARBA" id="ARBA00022553"/>
    </source>
</evidence>
<keyword evidence="5" id="KW-0418">Kinase</keyword>
<evidence type="ECO:0000256" key="5">
    <source>
        <dbReference type="ARBA" id="ARBA00022777"/>
    </source>
</evidence>
<evidence type="ECO:0000313" key="13">
    <source>
        <dbReference type="Proteomes" id="UP000325255"/>
    </source>
</evidence>
<keyword evidence="4" id="KW-0808">Transferase</keyword>
<feature type="coiled-coil region" evidence="7">
    <location>
        <begin position="606"/>
        <end position="633"/>
    </location>
</feature>
<dbReference type="SMART" id="SM00448">
    <property type="entry name" value="REC"/>
    <property type="match status" value="1"/>
</dbReference>
<feature type="domain" description="Response regulatory" evidence="9">
    <location>
        <begin position="900"/>
        <end position="1019"/>
    </location>
</feature>
<comment type="catalytic activity">
    <reaction evidence="1">
        <text>ATP + protein L-histidine = ADP + protein N-phospho-L-histidine.</text>
        <dbReference type="EC" id="2.7.13.3"/>
    </reaction>
</comment>
<dbReference type="Gene3D" id="1.10.287.130">
    <property type="match status" value="1"/>
</dbReference>
<dbReference type="Pfam" id="PF08447">
    <property type="entry name" value="PAS_3"/>
    <property type="match status" value="2"/>
</dbReference>
<dbReference type="PROSITE" id="PS50110">
    <property type="entry name" value="RESPONSE_REGULATORY"/>
    <property type="match status" value="1"/>
</dbReference>
<dbReference type="OrthoDB" id="7246367at2"/>
<dbReference type="EC" id="2.7.13.3" evidence="2"/>
<dbReference type="InterPro" id="IPR000014">
    <property type="entry name" value="PAS"/>
</dbReference>
<dbReference type="PROSITE" id="PS50113">
    <property type="entry name" value="PAC"/>
    <property type="match status" value="3"/>
</dbReference>
<dbReference type="InterPro" id="IPR000700">
    <property type="entry name" value="PAS-assoc_C"/>
</dbReference>
<dbReference type="SMART" id="SM00387">
    <property type="entry name" value="HATPase_c"/>
    <property type="match status" value="1"/>
</dbReference>
<dbReference type="InterPro" id="IPR001610">
    <property type="entry name" value="PAC"/>
</dbReference>
<dbReference type="Pfam" id="PF13426">
    <property type="entry name" value="PAS_9"/>
    <property type="match status" value="1"/>
</dbReference>
<dbReference type="SUPFAM" id="SSF55874">
    <property type="entry name" value="ATPase domain of HSP90 chaperone/DNA topoisomerase II/histidine kinase"/>
    <property type="match status" value="1"/>
</dbReference>
<evidence type="ECO:0000256" key="1">
    <source>
        <dbReference type="ARBA" id="ARBA00000085"/>
    </source>
</evidence>
<dbReference type="InterPro" id="IPR005467">
    <property type="entry name" value="His_kinase_dom"/>
</dbReference>
<dbReference type="SUPFAM" id="SSF47384">
    <property type="entry name" value="Homodimeric domain of signal transducing histidine kinase"/>
    <property type="match status" value="1"/>
</dbReference>
<keyword evidence="3 6" id="KW-0597">Phosphoprotein</keyword>
<keyword evidence="7" id="KW-0175">Coiled coil</keyword>
<dbReference type="Pfam" id="PF08448">
    <property type="entry name" value="PAS_4"/>
    <property type="match status" value="1"/>
</dbReference>
<evidence type="ECO:0000259" key="10">
    <source>
        <dbReference type="PROSITE" id="PS50112"/>
    </source>
</evidence>
<dbReference type="EMBL" id="VWPK01000027">
    <property type="protein sequence ID" value="KAA5610852.1"/>
    <property type="molecule type" value="Genomic_DNA"/>
</dbReference>
<dbReference type="Proteomes" id="UP000325255">
    <property type="component" value="Unassembled WGS sequence"/>
</dbReference>
<feature type="domain" description="PAS" evidence="10">
    <location>
        <begin position="487"/>
        <end position="559"/>
    </location>
</feature>
<dbReference type="SUPFAM" id="SSF52172">
    <property type="entry name" value="CheY-like"/>
    <property type="match status" value="1"/>
</dbReference>
<name>A0A5M6IRD3_9PROT</name>
<dbReference type="GO" id="GO:0000155">
    <property type="term" value="F:phosphorelay sensor kinase activity"/>
    <property type="evidence" value="ECO:0007669"/>
    <property type="project" value="InterPro"/>
</dbReference>
<feature type="domain" description="PAC" evidence="11">
    <location>
        <begin position="297"/>
        <end position="353"/>
    </location>
</feature>
<dbReference type="PRINTS" id="PR00344">
    <property type="entry name" value="BCTRLSENSOR"/>
</dbReference>
<feature type="domain" description="Histidine kinase" evidence="8">
    <location>
        <begin position="653"/>
        <end position="875"/>
    </location>
</feature>
<dbReference type="Pfam" id="PF02518">
    <property type="entry name" value="HATPase_c"/>
    <property type="match status" value="1"/>
</dbReference>
<dbReference type="PANTHER" id="PTHR43304:SF1">
    <property type="entry name" value="PAC DOMAIN-CONTAINING PROTEIN"/>
    <property type="match status" value="1"/>
</dbReference>
<dbReference type="SUPFAM" id="SSF55785">
    <property type="entry name" value="PYP-like sensor domain (PAS domain)"/>
    <property type="match status" value="4"/>
</dbReference>
<comment type="caution">
    <text evidence="12">The sequence shown here is derived from an EMBL/GenBank/DDBJ whole genome shotgun (WGS) entry which is preliminary data.</text>
</comment>
<evidence type="ECO:0000256" key="2">
    <source>
        <dbReference type="ARBA" id="ARBA00012438"/>
    </source>
</evidence>
<dbReference type="Gene3D" id="3.30.565.10">
    <property type="entry name" value="Histidine kinase-like ATPase, C-terminal domain"/>
    <property type="match status" value="1"/>
</dbReference>
<feature type="domain" description="PAC" evidence="11">
    <location>
        <begin position="563"/>
        <end position="615"/>
    </location>
</feature>
<feature type="domain" description="PAS" evidence="10">
    <location>
        <begin position="221"/>
        <end position="261"/>
    </location>
</feature>
<evidence type="ECO:0000256" key="4">
    <source>
        <dbReference type="ARBA" id="ARBA00022679"/>
    </source>
</evidence>
<dbReference type="InterPro" id="IPR001789">
    <property type="entry name" value="Sig_transdc_resp-reg_receiver"/>
</dbReference>
<feature type="domain" description="PAC" evidence="11">
    <location>
        <begin position="434"/>
        <end position="486"/>
    </location>
</feature>
<dbReference type="SMART" id="SM00091">
    <property type="entry name" value="PAS"/>
    <property type="match status" value="3"/>
</dbReference>
<evidence type="ECO:0000256" key="7">
    <source>
        <dbReference type="SAM" id="Coils"/>
    </source>
</evidence>
<dbReference type="InterPro" id="IPR036097">
    <property type="entry name" value="HisK_dim/P_sf"/>
</dbReference>
<dbReference type="Gene3D" id="3.40.50.2300">
    <property type="match status" value="1"/>
</dbReference>
<dbReference type="PANTHER" id="PTHR43304">
    <property type="entry name" value="PHYTOCHROME-LIKE PROTEIN CPH1"/>
    <property type="match status" value="1"/>
</dbReference>
<reference evidence="12 13" key="1">
    <citation type="submission" date="2019-09" db="EMBL/GenBank/DDBJ databases">
        <title>Genome sequence of Rhodovastum atsumiense, a diverse member of the Acetobacteraceae family of non-sulfur purple photosynthetic bacteria.</title>
        <authorList>
            <person name="Meyer T."/>
            <person name="Kyndt J."/>
        </authorList>
    </citation>
    <scope>NUCLEOTIDE SEQUENCE [LARGE SCALE GENOMIC DNA]</scope>
    <source>
        <strain evidence="12 13">DSM 21279</strain>
    </source>
</reference>
<feature type="modified residue" description="4-aspartylphosphate" evidence="6">
    <location>
        <position position="950"/>
    </location>
</feature>
<dbReference type="InterPro" id="IPR003594">
    <property type="entry name" value="HATPase_dom"/>
</dbReference>
<dbReference type="InterPro" id="IPR036890">
    <property type="entry name" value="HATPase_C_sf"/>
</dbReference>
<dbReference type="InterPro" id="IPR013656">
    <property type="entry name" value="PAS_4"/>
</dbReference>
<evidence type="ECO:0000259" key="11">
    <source>
        <dbReference type="PROSITE" id="PS50113"/>
    </source>
</evidence>
<dbReference type="InterPro" id="IPR013655">
    <property type="entry name" value="PAS_fold_3"/>
</dbReference>
<dbReference type="InterPro" id="IPR011006">
    <property type="entry name" value="CheY-like_superfamily"/>
</dbReference>
<evidence type="ECO:0000259" key="8">
    <source>
        <dbReference type="PROSITE" id="PS50109"/>
    </source>
</evidence>
<dbReference type="InterPro" id="IPR035965">
    <property type="entry name" value="PAS-like_dom_sf"/>
</dbReference>
<accession>A0A5M6IRD3</accession>
<dbReference type="PROSITE" id="PS50109">
    <property type="entry name" value="HIS_KIN"/>
    <property type="match status" value="1"/>
</dbReference>
<dbReference type="RefSeq" id="WP_150042135.1">
    <property type="nucleotide sequence ID" value="NZ_OW485601.1"/>
</dbReference>
<dbReference type="SMART" id="SM00086">
    <property type="entry name" value="PAC"/>
    <property type="match status" value="4"/>
</dbReference>
<sequence>MLPGAAALLLGLGTLLALRLQLHAGSEALATIGEAGDPALAQVLRDATRAHGQATQLAGLAGLGSLGLMLLALLATDRSARAHRRAMAALAGNESRLRLATEAAELGTWELDLIAGHGTRSPASVALLGGAPARFTAAGWAEAIDPRDRPDAAATWARALADGLPFEMTFRPAAHAAGTEERWLVARGRIVQDAAGQPVRAAGILLDATARGRAEAALRDSEATLTAVLESLPIGVNIADARGRIIRNNAAERELWGSPPETPGWEHYAEWVGFWPETGARIQAHEWAMARALLHGEVVRGELVECRRFGTGEPRIFLNNAAPIRDAAGAIVGAVTAEFDITDRRRAAAALAASEAQLRTIVETVPVGLVMAEFPSGRIVGGNAYVETLLRHPVRRSPDIDGYDEWVAFHADGSRVDGHEYPLARMALHGEENPSIEVQYQRGDGTRAWTRIMGRPVRDETGRITGGVVALVDVDGERRAREALTESEAQLRLALEAGRMGLWTWDLAEDRLQWDARQFELFGIDPKDGEPTGTAALARVHPEDRPGLRAAIEATLAPGATVSNHEFRIVLPGGGVRWLASHWHVTAAPDGRGVRLVGLNFDVTERREAAEVLAREAAQLEQLAEQRAQALAESELRLAEAARMEALGRLAGGIAHDFNNVLQAVQGRLLLAERRLGRDIDAVRQHLDRAVEATARGTAVTGRLLAFARRDVLRAEAIAPAPLLEGLAEMLRPTLGADITLRVEAEPALPTLLADRGQLEAVLVNLANNARDAMANGGTLVLRAEALPAPGPDAPPELAPEAYLRLAVADDGEGMPPDVLARVAEPFFTTKPKGKGTGLGLAMARGFAGQSGGALVIASAPGVGTTVSLWLPQFAVAGMAVPPTSAPAEAGGATAETQATVLVVEDNADIREILMAELTERGFVVTETEHAAAALALLDGGLRPDAVVTDLTMPGELDGLGLVEEARSRLPRLPAVLVTGHAGSAASQRLAAAERGGPFAMVRKPASPTVLAERLDRVLGQGRRGLVAS</sequence>
<dbReference type="Gene3D" id="2.10.70.100">
    <property type="match status" value="1"/>
</dbReference>
<dbReference type="AlphaFoldDB" id="A0A5M6IRD3"/>
<evidence type="ECO:0000313" key="12">
    <source>
        <dbReference type="EMBL" id="KAA5610852.1"/>
    </source>
</evidence>
<organism evidence="12 13">
    <name type="scientific">Rhodovastum atsumiense</name>
    <dbReference type="NCBI Taxonomy" id="504468"/>
    <lineage>
        <taxon>Bacteria</taxon>
        <taxon>Pseudomonadati</taxon>
        <taxon>Pseudomonadota</taxon>
        <taxon>Alphaproteobacteria</taxon>
        <taxon>Acetobacterales</taxon>
        <taxon>Acetobacteraceae</taxon>
        <taxon>Rhodovastum</taxon>
    </lineage>
</organism>
<dbReference type="NCBIfam" id="TIGR00229">
    <property type="entry name" value="sensory_box"/>
    <property type="match status" value="1"/>
</dbReference>
<proteinExistence type="predicted"/>
<dbReference type="Pfam" id="PF00072">
    <property type="entry name" value="Response_reg"/>
    <property type="match status" value="1"/>
</dbReference>
<protein>
    <recommendedName>
        <fullName evidence="2">histidine kinase</fullName>
        <ecNumber evidence="2">2.7.13.3</ecNumber>
    </recommendedName>
</protein>
<gene>
    <name evidence="12" type="ORF">F1189_17405</name>
</gene>
<dbReference type="PROSITE" id="PS50112">
    <property type="entry name" value="PAS"/>
    <property type="match status" value="2"/>
</dbReference>
<dbReference type="InterPro" id="IPR052162">
    <property type="entry name" value="Sensor_kinase/Photoreceptor"/>
</dbReference>
<dbReference type="Gene3D" id="3.30.450.20">
    <property type="entry name" value="PAS domain"/>
    <property type="match status" value="4"/>
</dbReference>
<keyword evidence="13" id="KW-1185">Reference proteome</keyword>
<evidence type="ECO:0000256" key="6">
    <source>
        <dbReference type="PROSITE-ProRule" id="PRU00169"/>
    </source>
</evidence>
<evidence type="ECO:0000259" key="9">
    <source>
        <dbReference type="PROSITE" id="PS50110"/>
    </source>
</evidence>